<dbReference type="Proteomes" id="UP000472269">
    <property type="component" value="Unplaced"/>
</dbReference>
<dbReference type="AlphaFoldDB" id="A0A663MSB2"/>
<sequence>MPLALLASSICGKGCPLPTSAPQQWGGEGGPAPTLVPAAPCTAQHGPMHPLSWSGRITSSSRPCWAQPCIPCPAACGCCLRNRSEHCKHFWQKFAISPDRLLPSQTCPELFVFIMNSVGVKLELQHPECGTAGSESCTSPAWGLTSPWG</sequence>
<accession>A0A663MSB2</accession>
<evidence type="ECO:0000313" key="1">
    <source>
        <dbReference type="Ensembl" id="ENSACUP00000015365.1"/>
    </source>
</evidence>
<protein>
    <submittedName>
        <fullName evidence="1">Uncharacterized protein</fullName>
    </submittedName>
</protein>
<reference evidence="1" key="2">
    <citation type="submission" date="2025-09" db="UniProtKB">
        <authorList>
            <consortium name="Ensembl"/>
        </authorList>
    </citation>
    <scope>IDENTIFICATION</scope>
</reference>
<proteinExistence type="predicted"/>
<dbReference type="Ensembl" id="ENSACUT00000016399.1">
    <property type="protein sequence ID" value="ENSACUP00000015365.1"/>
    <property type="gene ID" value="ENSACUG00000010330.1"/>
</dbReference>
<organism evidence="1 2">
    <name type="scientific">Athene cunicularia</name>
    <name type="common">Burrowing owl</name>
    <name type="synonym">Speotyto cunicularia</name>
    <dbReference type="NCBI Taxonomy" id="194338"/>
    <lineage>
        <taxon>Eukaryota</taxon>
        <taxon>Metazoa</taxon>
        <taxon>Chordata</taxon>
        <taxon>Craniata</taxon>
        <taxon>Vertebrata</taxon>
        <taxon>Euteleostomi</taxon>
        <taxon>Archelosauria</taxon>
        <taxon>Archosauria</taxon>
        <taxon>Dinosauria</taxon>
        <taxon>Saurischia</taxon>
        <taxon>Theropoda</taxon>
        <taxon>Coelurosauria</taxon>
        <taxon>Aves</taxon>
        <taxon>Neognathae</taxon>
        <taxon>Neoaves</taxon>
        <taxon>Telluraves</taxon>
        <taxon>Strigiformes</taxon>
        <taxon>Strigidae</taxon>
        <taxon>Athene</taxon>
    </lineage>
</organism>
<keyword evidence="2" id="KW-1185">Reference proteome</keyword>
<evidence type="ECO:0000313" key="2">
    <source>
        <dbReference type="Proteomes" id="UP000472269"/>
    </source>
</evidence>
<name>A0A663MSB2_ATHCN</name>
<reference evidence="1" key="1">
    <citation type="submission" date="2025-08" db="UniProtKB">
        <authorList>
            <consortium name="Ensembl"/>
        </authorList>
    </citation>
    <scope>IDENTIFICATION</scope>
</reference>